<protein>
    <recommendedName>
        <fullName evidence="3">PGAP1-like protein</fullName>
    </recommendedName>
</protein>
<dbReference type="OrthoDB" id="1491023at2"/>
<dbReference type="InterPro" id="IPR029058">
    <property type="entry name" value="AB_hydrolase_fold"/>
</dbReference>
<dbReference type="Proteomes" id="UP000320421">
    <property type="component" value="Chromosome"/>
</dbReference>
<dbReference type="AlphaFoldDB" id="A0A517PWC1"/>
<keyword evidence="2" id="KW-1185">Reference proteome</keyword>
<name>A0A517PWC1_9PLAN</name>
<accession>A0A517PWC1</accession>
<evidence type="ECO:0000313" key="2">
    <source>
        <dbReference type="Proteomes" id="UP000320421"/>
    </source>
</evidence>
<evidence type="ECO:0000313" key="1">
    <source>
        <dbReference type="EMBL" id="QDT23674.1"/>
    </source>
</evidence>
<dbReference type="RefSeq" id="WP_145191415.1">
    <property type="nucleotide sequence ID" value="NZ_CP036266.1"/>
</dbReference>
<sequence>MAIKAPYYPIVYVRGFAATMAEIEETVATPYMGFNLGSTKIRQNSENEIVRFIFESPLLRLMKDEGYRDTYQNGDLVEIGQTVDAKSIWVFRYYEEVSKDLGTGNRKTILEFAVELRKFILQIRDHICGNDKEERKNFKVYLVAHSMGGLLTRCYLQNICRHYQNEQLELPGPSLVDKVFTYATPHNGIDIFGFNALDMGPLDPFHVKNFNRDYMRDYLRINDERTPVSSLDGAFPEERFFCFVGTNYRDYDAFYKLSKKGTGPMSDGLVMMKNAVVSRAPRAFAHRSHSGPYGIVNSEEGYQNLRRFLFGQVRVDLRLSVDEIMLPPNVQEQRDAGKDVEANYNIDVTAKVRGAGYFLNERRVIQESAIRKPLEEMAHQDESTYLFSGYLHKAGKSQDSQDTALGFIIHISIEVPAYQVDNRFWFDDYYEGERLFSETITFEVRTTMDKTTVRYGLSSQAGVGKANRMGDLTQADNKGRRFLQIPIGFRKGVNNPPRPGFRGKLLLTASPWNK</sequence>
<dbReference type="EMBL" id="CP036266">
    <property type="protein sequence ID" value="QDT23674.1"/>
    <property type="molecule type" value="Genomic_DNA"/>
</dbReference>
<gene>
    <name evidence="1" type="ORF">HG66A1_54960</name>
</gene>
<dbReference type="Gene3D" id="3.40.50.1820">
    <property type="entry name" value="alpha/beta hydrolase"/>
    <property type="match status" value="1"/>
</dbReference>
<reference evidence="1 2" key="1">
    <citation type="submission" date="2019-02" db="EMBL/GenBank/DDBJ databases">
        <title>Deep-cultivation of Planctomycetes and their phenomic and genomic characterization uncovers novel biology.</title>
        <authorList>
            <person name="Wiegand S."/>
            <person name="Jogler M."/>
            <person name="Boedeker C."/>
            <person name="Pinto D."/>
            <person name="Vollmers J."/>
            <person name="Rivas-Marin E."/>
            <person name="Kohn T."/>
            <person name="Peeters S.H."/>
            <person name="Heuer A."/>
            <person name="Rast P."/>
            <person name="Oberbeckmann S."/>
            <person name="Bunk B."/>
            <person name="Jeske O."/>
            <person name="Meyerdierks A."/>
            <person name="Storesund J.E."/>
            <person name="Kallscheuer N."/>
            <person name="Luecker S."/>
            <person name="Lage O.M."/>
            <person name="Pohl T."/>
            <person name="Merkel B.J."/>
            <person name="Hornburger P."/>
            <person name="Mueller R.-W."/>
            <person name="Bruemmer F."/>
            <person name="Labrenz M."/>
            <person name="Spormann A.M."/>
            <person name="Op den Camp H."/>
            <person name="Overmann J."/>
            <person name="Amann R."/>
            <person name="Jetten M.S.M."/>
            <person name="Mascher T."/>
            <person name="Medema M.H."/>
            <person name="Devos D.P."/>
            <person name="Kaster A.-K."/>
            <person name="Ovreas L."/>
            <person name="Rohde M."/>
            <person name="Galperin M.Y."/>
            <person name="Jogler C."/>
        </authorList>
    </citation>
    <scope>NUCLEOTIDE SEQUENCE [LARGE SCALE GENOMIC DNA]</scope>
    <source>
        <strain evidence="1 2">HG66A1</strain>
    </source>
</reference>
<organism evidence="1 2">
    <name type="scientific">Gimesia chilikensis</name>
    <dbReference type="NCBI Taxonomy" id="2605989"/>
    <lineage>
        <taxon>Bacteria</taxon>
        <taxon>Pseudomonadati</taxon>
        <taxon>Planctomycetota</taxon>
        <taxon>Planctomycetia</taxon>
        <taxon>Planctomycetales</taxon>
        <taxon>Planctomycetaceae</taxon>
        <taxon>Gimesia</taxon>
    </lineage>
</organism>
<proteinExistence type="predicted"/>
<evidence type="ECO:0008006" key="3">
    <source>
        <dbReference type="Google" id="ProtNLM"/>
    </source>
</evidence>
<dbReference type="SUPFAM" id="SSF53474">
    <property type="entry name" value="alpha/beta-Hydrolases"/>
    <property type="match status" value="1"/>
</dbReference>